<dbReference type="AlphaFoldDB" id="A0A9P4QIQ8"/>
<evidence type="ECO:0000313" key="3">
    <source>
        <dbReference type="Proteomes" id="UP000799444"/>
    </source>
</evidence>
<keyword evidence="3" id="KW-1185">Reference proteome</keyword>
<keyword evidence="1" id="KW-0732">Signal</keyword>
<evidence type="ECO:0000313" key="2">
    <source>
        <dbReference type="EMBL" id="KAF2726490.1"/>
    </source>
</evidence>
<reference evidence="2" key="1">
    <citation type="journal article" date="2020" name="Stud. Mycol.">
        <title>101 Dothideomycetes genomes: a test case for predicting lifestyles and emergence of pathogens.</title>
        <authorList>
            <person name="Haridas S."/>
            <person name="Albert R."/>
            <person name="Binder M."/>
            <person name="Bloem J."/>
            <person name="Labutti K."/>
            <person name="Salamov A."/>
            <person name="Andreopoulos B."/>
            <person name="Baker S."/>
            <person name="Barry K."/>
            <person name="Bills G."/>
            <person name="Bluhm B."/>
            <person name="Cannon C."/>
            <person name="Castanera R."/>
            <person name="Culley D."/>
            <person name="Daum C."/>
            <person name="Ezra D."/>
            <person name="Gonzalez J."/>
            <person name="Henrissat B."/>
            <person name="Kuo A."/>
            <person name="Liang C."/>
            <person name="Lipzen A."/>
            <person name="Lutzoni F."/>
            <person name="Magnuson J."/>
            <person name="Mondo S."/>
            <person name="Nolan M."/>
            <person name="Ohm R."/>
            <person name="Pangilinan J."/>
            <person name="Park H.-J."/>
            <person name="Ramirez L."/>
            <person name="Alfaro M."/>
            <person name="Sun H."/>
            <person name="Tritt A."/>
            <person name="Yoshinaga Y."/>
            <person name="Zwiers L.-H."/>
            <person name="Turgeon B."/>
            <person name="Goodwin S."/>
            <person name="Spatafora J."/>
            <person name="Crous P."/>
            <person name="Grigoriev I."/>
        </authorList>
    </citation>
    <scope>NUCLEOTIDE SEQUENCE</scope>
    <source>
        <strain evidence="2">CBS 125425</strain>
    </source>
</reference>
<comment type="caution">
    <text evidence="2">The sequence shown here is derived from an EMBL/GenBank/DDBJ whole genome shotgun (WGS) entry which is preliminary data.</text>
</comment>
<dbReference type="EMBL" id="ML996462">
    <property type="protein sequence ID" value="KAF2726490.1"/>
    <property type="molecule type" value="Genomic_DNA"/>
</dbReference>
<evidence type="ECO:0000256" key="1">
    <source>
        <dbReference type="SAM" id="SignalP"/>
    </source>
</evidence>
<proteinExistence type="predicted"/>
<organism evidence="2 3">
    <name type="scientific">Polyplosphaeria fusca</name>
    <dbReference type="NCBI Taxonomy" id="682080"/>
    <lineage>
        <taxon>Eukaryota</taxon>
        <taxon>Fungi</taxon>
        <taxon>Dikarya</taxon>
        <taxon>Ascomycota</taxon>
        <taxon>Pezizomycotina</taxon>
        <taxon>Dothideomycetes</taxon>
        <taxon>Pleosporomycetidae</taxon>
        <taxon>Pleosporales</taxon>
        <taxon>Tetraplosphaeriaceae</taxon>
        <taxon>Polyplosphaeria</taxon>
    </lineage>
</organism>
<protein>
    <submittedName>
        <fullName evidence="2">Uncharacterized protein</fullName>
    </submittedName>
</protein>
<feature type="chain" id="PRO_5040253791" evidence="1">
    <location>
        <begin position="18"/>
        <end position="106"/>
    </location>
</feature>
<feature type="signal peptide" evidence="1">
    <location>
        <begin position="1"/>
        <end position="17"/>
    </location>
</feature>
<sequence length="106" mass="12393">MLWPAIVLWLLVCIAAAVDPPLYVYMPTLRRRTDWFNNYMALYLPWFNYSFVHLHSSSEFSRGCFFLEPQASSVASDSTMYSITSTSYYDLDFYILGVATKAWVYK</sequence>
<name>A0A9P4QIQ8_9PLEO</name>
<dbReference type="Proteomes" id="UP000799444">
    <property type="component" value="Unassembled WGS sequence"/>
</dbReference>
<accession>A0A9P4QIQ8</accession>
<gene>
    <name evidence="2" type="ORF">EJ04DRAFT_189207</name>
</gene>